<sequence>MLTATHGSSITDILATHNRTTTEDIHEKGIKCFDALIVPSGDEEEETTFRVMGVAQCFEKLVVFIFSSCSGSWSAAASTTWEAVSLTVPQHGRVLGYTWSKLLHIWLLLQESVQ</sequence>
<keyword evidence="2" id="KW-1185">Reference proteome</keyword>
<evidence type="ECO:0000313" key="1">
    <source>
        <dbReference type="EMBL" id="TVU38476.1"/>
    </source>
</evidence>
<dbReference type="AlphaFoldDB" id="A0A5J9VSD8"/>
<organism evidence="1 2">
    <name type="scientific">Eragrostis curvula</name>
    <name type="common">weeping love grass</name>
    <dbReference type="NCBI Taxonomy" id="38414"/>
    <lineage>
        <taxon>Eukaryota</taxon>
        <taxon>Viridiplantae</taxon>
        <taxon>Streptophyta</taxon>
        <taxon>Embryophyta</taxon>
        <taxon>Tracheophyta</taxon>
        <taxon>Spermatophyta</taxon>
        <taxon>Magnoliopsida</taxon>
        <taxon>Liliopsida</taxon>
        <taxon>Poales</taxon>
        <taxon>Poaceae</taxon>
        <taxon>PACMAD clade</taxon>
        <taxon>Chloridoideae</taxon>
        <taxon>Eragrostideae</taxon>
        <taxon>Eragrostidinae</taxon>
        <taxon>Eragrostis</taxon>
    </lineage>
</organism>
<dbReference type="PANTHER" id="PTHR31264">
    <property type="entry name" value="OS07G0554500 PROTEIN-RELATED"/>
    <property type="match status" value="1"/>
</dbReference>
<gene>
    <name evidence="1" type="ORF">EJB05_11848</name>
</gene>
<evidence type="ECO:0000313" key="2">
    <source>
        <dbReference type="Proteomes" id="UP000324897"/>
    </source>
</evidence>
<dbReference type="Proteomes" id="UP000324897">
    <property type="component" value="Chromosome 4"/>
</dbReference>
<comment type="caution">
    <text evidence="1">The sequence shown here is derived from an EMBL/GenBank/DDBJ whole genome shotgun (WGS) entry which is preliminary data.</text>
</comment>
<accession>A0A5J9VSD8</accession>
<protein>
    <submittedName>
        <fullName evidence="1">Uncharacterized protein</fullName>
    </submittedName>
</protein>
<dbReference type="PANTHER" id="PTHR31264:SF3">
    <property type="entry name" value="OS07G0554100 PROTEIN"/>
    <property type="match status" value="1"/>
</dbReference>
<feature type="non-terminal residue" evidence="1">
    <location>
        <position position="1"/>
    </location>
</feature>
<dbReference type="Gramene" id="TVU38476">
    <property type="protein sequence ID" value="TVU38476"/>
    <property type="gene ID" value="EJB05_11848"/>
</dbReference>
<proteinExistence type="predicted"/>
<reference evidence="1 2" key="1">
    <citation type="journal article" date="2019" name="Sci. Rep.">
        <title>A high-quality genome of Eragrostis curvula grass provides insights into Poaceae evolution and supports new strategies to enhance forage quality.</title>
        <authorList>
            <person name="Carballo J."/>
            <person name="Santos B.A.C.M."/>
            <person name="Zappacosta D."/>
            <person name="Garbus I."/>
            <person name="Selva J.P."/>
            <person name="Gallo C.A."/>
            <person name="Diaz A."/>
            <person name="Albertini E."/>
            <person name="Caccamo M."/>
            <person name="Echenique V."/>
        </authorList>
    </citation>
    <scope>NUCLEOTIDE SEQUENCE [LARGE SCALE GENOMIC DNA]</scope>
    <source>
        <strain evidence="2">cv. Victoria</strain>
        <tissue evidence="1">Leaf</tissue>
    </source>
</reference>
<dbReference type="EMBL" id="RWGY01000007">
    <property type="protein sequence ID" value="TVU38476.1"/>
    <property type="molecule type" value="Genomic_DNA"/>
</dbReference>
<name>A0A5J9VSD8_9POAL</name>